<dbReference type="InterPro" id="IPR000792">
    <property type="entry name" value="Tscrpt_reg_LuxR_C"/>
</dbReference>
<dbReference type="SUPFAM" id="SSF52540">
    <property type="entry name" value="P-loop containing nucleoside triphosphate hydrolases"/>
    <property type="match status" value="1"/>
</dbReference>
<dbReference type="Proteomes" id="UP001500280">
    <property type="component" value="Unassembled WGS sequence"/>
</dbReference>
<evidence type="ECO:0000313" key="5">
    <source>
        <dbReference type="Proteomes" id="UP001500280"/>
    </source>
</evidence>
<dbReference type="PROSITE" id="PS00622">
    <property type="entry name" value="HTH_LUXR_1"/>
    <property type="match status" value="1"/>
</dbReference>
<dbReference type="InterPro" id="IPR041664">
    <property type="entry name" value="AAA_16"/>
</dbReference>
<dbReference type="Gene3D" id="1.25.40.10">
    <property type="entry name" value="Tetratricopeptide repeat domain"/>
    <property type="match status" value="1"/>
</dbReference>
<accession>A0ABN2GED5</accession>
<dbReference type="PANTHER" id="PTHR16305">
    <property type="entry name" value="TESTICULAR SOLUBLE ADENYLYL CYCLASE"/>
    <property type="match status" value="1"/>
</dbReference>
<keyword evidence="2" id="KW-0067">ATP-binding</keyword>
<dbReference type="Pfam" id="PF00196">
    <property type="entry name" value="GerE"/>
    <property type="match status" value="1"/>
</dbReference>
<gene>
    <name evidence="4" type="ORF">GCM10009745_10430</name>
</gene>
<keyword evidence="1" id="KW-0547">Nucleotide-binding</keyword>
<dbReference type="Gene3D" id="1.10.10.10">
    <property type="entry name" value="Winged helix-like DNA-binding domain superfamily/Winged helix DNA-binding domain"/>
    <property type="match status" value="1"/>
</dbReference>
<name>A0ABN2GED5_9ACTN</name>
<dbReference type="PRINTS" id="PR00038">
    <property type="entry name" value="HTHLUXR"/>
</dbReference>
<evidence type="ECO:0000256" key="2">
    <source>
        <dbReference type="ARBA" id="ARBA00022840"/>
    </source>
</evidence>
<protein>
    <submittedName>
        <fullName evidence="4">LuxR family transcriptional regulator</fullName>
    </submittedName>
</protein>
<evidence type="ECO:0000259" key="3">
    <source>
        <dbReference type="PROSITE" id="PS50043"/>
    </source>
</evidence>
<proteinExistence type="predicted"/>
<dbReference type="PANTHER" id="PTHR16305:SF35">
    <property type="entry name" value="TRANSCRIPTIONAL ACTIVATOR DOMAIN"/>
    <property type="match status" value="1"/>
</dbReference>
<reference evidence="4 5" key="1">
    <citation type="journal article" date="2019" name="Int. J. Syst. Evol. Microbiol.">
        <title>The Global Catalogue of Microorganisms (GCM) 10K type strain sequencing project: providing services to taxonomists for standard genome sequencing and annotation.</title>
        <authorList>
            <consortium name="The Broad Institute Genomics Platform"/>
            <consortium name="The Broad Institute Genome Sequencing Center for Infectious Disease"/>
            <person name="Wu L."/>
            <person name="Ma J."/>
        </authorList>
    </citation>
    <scope>NUCLEOTIDE SEQUENCE [LARGE SCALE GENOMIC DNA]</scope>
    <source>
        <strain evidence="4 5">JCM 14307</strain>
    </source>
</reference>
<dbReference type="SUPFAM" id="SSF48452">
    <property type="entry name" value="TPR-like"/>
    <property type="match status" value="1"/>
</dbReference>
<evidence type="ECO:0000256" key="1">
    <source>
        <dbReference type="ARBA" id="ARBA00022741"/>
    </source>
</evidence>
<feature type="domain" description="HTH luxR-type" evidence="3">
    <location>
        <begin position="860"/>
        <end position="925"/>
    </location>
</feature>
<dbReference type="InterPro" id="IPR011990">
    <property type="entry name" value="TPR-like_helical_dom_sf"/>
</dbReference>
<sequence length="928" mass="99837">MPSPVISPVLVGRTAELAAIEAAYGQVRAGESTTVLVTGEAGIGKSRLVSTATGRLTAEPLVLRGGCLELGSGGTPWLPFVAVMRELRRAWGPERLRAELPADGTALADWWPELGLTRADGGQVRLFEEVLTLLGRAARDQPVVLVIEDLQWADMSSRELFAYLARNLVDRPVLLVGTIRSGELTPGHPTRQLLGELGRRADVVRIELAALERREVAALLTAIEGRPVDPVVASEIHRRSDGNPLFVEALKSSGSAAGGGLSDLLLDRVADLSPDARHLLAAIAVAGAEVSDVILADVLERPSDEALHELVERHQVVVRDTVYAVRHDLIREAVYGALLPGERRRLHRRYATAIDSRDTDGDYQAAALAEHWQAAGEHGQALTAAWRAAAGAGRQFAYDDQVNLLDKVLTLWPEVGNPETLTGVSHVDVLAAGVEAAYSAGRADWGVRRSTEALAEMDVTAEPMRAARFLGLQGLMQNRLGASGLDSLERAVALVPPGADDLLRTRLLAWLAFGLCIEEKHERAGAVTREADVLAERLGDDGLRAAALLPAAYLDDAMGEGDAALAKYIECEELALRAGDHSLCLTASQWRSLALVLDGRLEEAVQVNARGQQLAESWGLVRARGSMLAQNRAWALFRLGRWDEALDVIDDALADAPPLRYVAALQQVAAEIAVRRGCFEDAKRLIDDTVASEFQPFATMMMAVRLTMATLQGDAATAKQLVERAVGLPLWNTYDATWFLLAVAQAGAGSALPSAQKYLTPATSRRATPAAVLCSAEAAEHSSAERWRRAVDAWRQVGDRYELAVALTELGRSELAERNEWSARETLAEARVVATELSAEPLLARIGVLADRIGLRADPRPARAFGLTARELEVLQVLAQGLSNAEIARKLFVSGNTVATHVARVLRKLGAASRTEASAIAHREGLLN</sequence>
<dbReference type="SUPFAM" id="SSF46894">
    <property type="entry name" value="C-terminal effector domain of the bipartite response regulators"/>
    <property type="match status" value="1"/>
</dbReference>
<dbReference type="SMART" id="SM00421">
    <property type="entry name" value="HTH_LUXR"/>
    <property type="match status" value="1"/>
</dbReference>
<dbReference type="CDD" id="cd06170">
    <property type="entry name" value="LuxR_C_like"/>
    <property type="match status" value="1"/>
</dbReference>
<evidence type="ECO:0000313" key="4">
    <source>
        <dbReference type="EMBL" id="GAA1669881.1"/>
    </source>
</evidence>
<dbReference type="EMBL" id="BAAANF010000003">
    <property type="protein sequence ID" value="GAA1669881.1"/>
    <property type="molecule type" value="Genomic_DNA"/>
</dbReference>
<dbReference type="RefSeq" id="WP_344145748.1">
    <property type="nucleotide sequence ID" value="NZ_BAAANF010000003.1"/>
</dbReference>
<dbReference type="InterPro" id="IPR036388">
    <property type="entry name" value="WH-like_DNA-bd_sf"/>
</dbReference>
<dbReference type="InterPro" id="IPR027417">
    <property type="entry name" value="P-loop_NTPase"/>
</dbReference>
<organism evidence="4 5">
    <name type="scientific">Kribbella yunnanensis</name>
    <dbReference type="NCBI Taxonomy" id="190194"/>
    <lineage>
        <taxon>Bacteria</taxon>
        <taxon>Bacillati</taxon>
        <taxon>Actinomycetota</taxon>
        <taxon>Actinomycetes</taxon>
        <taxon>Propionibacteriales</taxon>
        <taxon>Kribbellaceae</taxon>
        <taxon>Kribbella</taxon>
    </lineage>
</organism>
<keyword evidence="5" id="KW-1185">Reference proteome</keyword>
<dbReference type="PROSITE" id="PS50043">
    <property type="entry name" value="HTH_LUXR_2"/>
    <property type="match status" value="1"/>
</dbReference>
<dbReference type="InterPro" id="IPR016032">
    <property type="entry name" value="Sig_transdc_resp-reg_C-effctor"/>
</dbReference>
<dbReference type="Pfam" id="PF13191">
    <property type="entry name" value="AAA_16"/>
    <property type="match status" value="1"/>
</dbReference>
<comment type="caution">
    <text evidence="4">The sequence shown here is derived from an EMBL/GenBank/DDBJ whole genome shotgun (WGS) entry which is preliminary data.</text>
</comment>